<dbReference type="GO" id="GO:0009368">
    <property type="term" value="C:endopeptidase Clp complex"/>
    <property type="evidence" value="ECO:0007669"/>
    <property type="project" value="TreeGrafter"/>
</dbReference>
<dbReference type="InterPro" id="IPR023562">
    <property type="entry name" value="ClpP/TepA"/>
</dbReference>
<name>A0A4R5DNJ1_9ACTN</name>
<dbReference type="InterPro" id="IPR001907">
    <property type="entry name" value="ClpP"/>
</dbReference>
<evidence type="ECO:0000313" key="4">
    <source>
        <dbReference type="EMBL" id="TDE15779.1"/>
    </source>
</evidence>
<dbReference type="EMBL" id="SMKZ01000001">
    <property type="protein sequence ID" value="TDE15779.1"/>
    <property type="molecule type" value="Genomic_DNA"/>
</dbReference>
<dbReference type="Proteomes" id="UP000294739">
    <property type="component" value="Unassembled WGS sequence"/>
</dbReference>
<dbReference type="OrthoDB" id="5188166at2"/>
<gene>
    <name evidence="4" type="ORF">E1269_00260</name>
</gene>
<reference evidence="4 5" key="1">
    <citation type="submission" date="2019-03" db="EMBL/GenBank/DDBJ databases">
        <title>Draft genome sequences of novel Actinobacteria.</title>
        <authorList>
            <person name="Sahin N."/>
            <person name="Ay H."/>
            <person name="Saygin H."/>
        </authorList>
    </citation>
    <scope>NUCLEOTIDE SEQUENCE [LARGE SCALE GENOMIC DNA]</scope>
    <source>
        <strain evidence="4 5">5K138</strain>
    </source>
</reference>
<evidence type="ECO:0000313" key="5">
    <source>
        <dbReference type="Proteomes" id="UP000294739"/>
    </source>
</evidence>
<comment type="caution">
    <text evidence="4">The sequence shown here is derived from an EMBL/GenBank/DDBJ whole genome shotgun (WGS) entry which is preliminary data.</text>
</comment>
<dbReference type="GO" id="GO:0006515">
    <property type="term" value="P:protein quality control for misfolded or incompletely synthesized proteins"/>
    <property type="evidence" value="ECO:0007669"/>
    <property type="project" value="TreeGrafter"/>
</dbReference>
<dbReference type="AlphaFoldDB" id="A0A4R5DNJ1"/>
<dbReference type="Pfam" id="PF00574">
    <property type="entry name" value="CLP_protease"/>
    <property type="match status" value="1"/>
</dbReference>
<feature type="compositionally biased region" description="Pro residues" evidence="3">
    <location>
        <begin position="12"/>
        <end position="40"/>
    </location>
</feature>
<dbReference type="PANTHER" id="PTHR10381:SF11">
    <property type="entry name" value="ATP-DEPENDENT CLP PROTEASE PROTEOLYTIC SUBUNIT, MITOCHONDRIAL"/>
    <property type="match status" value="1"/>
</dbReference>
<dbReference type="RefSeq" id="WP_131889819.1">
    <property type="nucleotide sequence ID" value="NZ_SMKZ01000001.1"/>
</dbReference>
<comment type="similarity">
    <text evidence="1 2">Belongs to the peptidase S14 family.</text>
</comment>
<sequence>MIRTHPAASWPPNVPPEVPPPQRPGPPGSPGRPSGPPGPGSEPILPVWEELDVTPGRSDVADRLLAQRIVHLGGRLDAALANRAAAQLLLLGRHDPRPVELHLSCRDSELDASLSLADTVGFLAAPVHAVVHGTLHGPAVAVLCAAQERGAHRGALIVLSLPRLEAEGTADQLSVQADQHEHQVAHLCELVAGVTGGVPDDVRADLGTGRVLSAAEAFDLGLLNRLL</sequence>
<dbReference type="PANTHER" id="PTHR10381">
    <property type="entry name" value="ATP-DEPENDENT CLP PROTEASE PROTEOLYTIC SUBUNIT"/>
    <property type="match status" value="1"/>
</dbReference>
<accession>A0A4R5DNJ1</accession>
<dbReference type="GO" id="GO:0051117">
    <property type="term" value="F:ATPase binding"/>
    <property type="evidence" value="ECO:0007669"/>
    <property type="project" value="TreeGrafter"/>
</dbReference>
<dbReference type="InParanoid" id="A0A4R5DNJ1"/>
<dbReference type="PRINTS" id="PR00127">
    <property type="entry name" value="CLPPROTEASEP"/>
</dbReference>
<dbReference type="Gene3D" id="3.90.226.10">
    <property type="entry name" value="2-enoyl-CoA Hydratase, Chain A, domain 1"/>
    <property type="match status" value="1"/>
</dbReference>
<feature type="region of interest" description="Disordered" evidence="3">
    <location>
        <begin position="1"/>
        <end position="45"/>
    </location>
</feature>
<dbReference type="GO" id="GO:0004252">
    <property type="term" value="F:serine-type endopeptidase activity"/>
    <property type="evidence" value="ECO:0007669"/>
    <property type="project" value="InterPro"/>
</dbReference>
<evidence type="ECO:0000256" key="1">
    <source>
        <dbReference type="ARBA" id="ARBA00007039"/>
    </source>
</evidence>
<organism evidence="4 5">
    <name type="scientific">Jiangella asiatica</name>
    <dbReference type="NCBI Taxonomy" id="2530372"/>
    <lineage>
        <taxon>Bacteria</taxon>
        <taxon>Bacillati</taxon>
        <taxon>Actinomycetota</taxon>
        <taxon>Actinomycetes</taxon>
        <taxon>Jiangellales</taxon>
        <taxon>Jiangellaceae</taxon>
        <taxon>Jiangella</taxon>
    </lineage>
</organism>
<dbReference type="GO" id="GO:0004176">
    <property type="term" value="F:ATP-dependent peptidase activity"/>
    <property type="evidence" value="ECO:0007669"/>
    <property type="project" value="InterPro"/>
</dbReference>
<protein>
    <recommendedName>
        <fullName evidence="2">ATP-dependent Clp protease proteolytic subunit</fullName>
    </recommendedName>
</protein>
<keyword evidence="5" id="KW-1185">Reference proteome</keyword>
<dbReference type="SUPFAM" id="SSF52096">
    <property type="entry name" value="ClpP/crotonase"/>
    <property type="match status" value="1"/>
</dbReference>
<evidence type="ECO:0000256" key="2">
    <source>
        <dbReference type="RuleBase" id="RU003567"/>
    </source>
</evidence>
<proteinExistence type="inferred from homology"/>
<evidence type="ECO:0000256" key="3">
    <source>
        <dbReference type="SAM" id="MobiDB-lite"/>
    </source>
</evidence>
<dbReference type="InterPro" id="IPR029045">
    <property type="entry name" value="ClpP/crotonase-like_dom_sf"/>
</dbReference>